<feature type="compositionally biased region" description="Gly residues" evidence="1">
    <location>
        <begin position="84"/>
        <end position="94"/>
    </location>
</feature>
<sequence>GPPDIETMLGRKNARVHNSNSSAGAAAPARGNAIPEPGPTPEPGVTDEPEPTPTPRKGKTFINLIVPSMAQPFANAADGAVSGRSGGLGRGGAEGQLQGTAPTSKALAAVTGRST</sequence>
<evidence type="ECO:0000313" key="3">
    <source>
        <dbReference type="Proteomes" id="UP000266841"/>
    </source>
</evidence>
<keyword evidence="3" id="KW-1185">Reference proteome</keyword>
<accession>K0S6J0</accession>
<gene>
    <name evidence="2" type="ORF">THAOC_23577</name>
</gene>
<dbReference type="EMBL" id="AGNL01031202">
    <property type="protein sequence ID" value="EJK56516.1"/>
    <property type="molecule type" value="Genomic_DNA"/>
</dbReference>
<evidence type="ECO:0000313" key="2">
    <source>
        <dbReference type="EMBL" id="EJK56516.1"/>
    </source>
</evidence>
<feature type="region of interest" description="Disordered" evidence="1">
    <location>
        <begin position="1"/>
        <end position="59"/>
    </location>
</feature>
<feature type="compositionally biased region" description="Low complexity" evidence="1">
    <location>
        <begin position="18"/>
        <end position="35"/>
    </location>
</feature>
<feature type="non-terminal residue" evidence="2">
    <location>
        <position position="1"/>
    </location>
</feature>
<reference evidence="2 3" key="1">
    <citation type="journal article" date="2012" name="Genome Biol.">
        <title>Genome and low-iron response of an oceanic diatom adapted to chronic iron limitation.</title>
        <authorList>
            <person name="Lommer M."/>
            <person name="Specht M."/>
            <person name="Roy A.S."/>
            <person name="Kraemer L."/>
            <person name="Andreson R."/>
            <person name="Gutowska M.A."/>
            <person name="Wolf J."/>
            <person name="Bergner S.V."/>
            <person name="Schilhabel M.B."/>
            <person name="Klostermeier U.C."/>
            <person name="Beiko R.G."/>
            <person name="Rosenstiel P."/>
            <person name="Hippler M."/>
            <person name="Laroche J."/>
        </authorList>
    </citation>
    <scope>NUCLEOTIDE SEQUENCE [LARGE SCALE GENOMIC DNA]</scope>
    <source>
        <strain evidence="2 3">CCMP1005</strain>
    </source>
</reference>
<dbReference type="Proteomes" id="UP000266841">
    <property type="component" value="Unassembled WGS sequence"/>
</dbReference>
<dbReference type="AlphaFoldDB" id="K0S6J0"/>
<feature type="region of interest" description="Disordered" evidence="1">
    <location>
        <begin position="77"/>
        <end position="115"/>
    </location>
</feature>
<proteinExistence type="predicted"/>
<evidence type="ECO:0000256" key="1">
    <source>
        <dbReference type="SAM" id="MobiDB-lite"/>
    </source>
</evidence>
<name>K0S6J0_THAOC</name>
<protein>
    <submittedName>
        <fullName evidence="2">Uncharacterized protein</fullName>
    </submittedName>
</protein>
<comment type="caution">
    <text evidence="2">The sequence shown here is derived from an EMBL/GenBank/DDBJ whole genome shotgun (WGS) entry which is preliminary data.</text>
</comment>
<organism evidence="2 3">
    <name type="scientific">Thalassiosira oceanica</name>
    <name type="common">Marine diatom</name>
    <dbReference type="NCBI Taxonomy" id="159749"/>
    <lineage>
        <taxon>Eukaryota</taxon>
        <taxon>Sar</taxon>
        <taxon>Stramenopiles</taxon>
        <taxon>Ochrophyta</taxon>
        <taxon>Bacillariophyta</taxon>
        <taxon>Coscinodiscophyceae</taxon>
        <taxon>Thalassiosirophycidae</taxon>
        <taxon>Thalassiosirales</taxon>
        <taxon>Thalassiosiraceae</taxon>
        <taxon>Thalassiosira</taxon>
    </lineage>
</organism>